<feature type="coiled-coil region" evidence="1">
    <location>
        <begin position="403"/>
        <end position="468"/>
    </location>
</feature>
<keyword evidence="1" id="KW-0175">Coiled coil</keyword>
<comment type="caution">
    <text evidence="2">The sequence shown here is derived from an EMBL/GenBank/DDBJ whole genome shotgun (WGS) entry which is preliminary data.</text>
</comment>
<accession>A0A8S1T2W3</accession>
<reference evidence="2" key="1">
    <citation type="submission" date="2021-01" db="EMBL/GenBank/DDBJ databases">
        <authorList>
            <consortium name="Genoscope - CEA"/>
            <person name="William W."/>
        </authorList>
    </citation>
    <scope>NUCLEOTIDE SEQUENCE</scope>
</reference>
<keyword evidence="3" id="KW-1185">Reference proteome</keyword>
<protein>
    <submittedName>
        <fullName evidence="2">Uncharacterized protein</fullName>
    </submittedName>
</protein>
<evidence type="ECO:0000313" key="3">
    <source>
        <dbReference type="Proteomes" id="UP000689195"/>
    </source>
</evidence>
<proteinExistence type="predicted"/>
<evidence type="ECO:0000256" key="1">
    <source>
        <dbReference type="SAM" id="Coils"/>
    </source>
</evidence>
<dbReference type="Proteomes" id="UP000689195">
    <property type="component" value="Unassembled WGS sequence"/>
</dbReference>
<dbReference type="AlphaFoldDB" id="A0A8S1T2W3"/>
<sequence>MEIVIKEALVLLGIKGQMQKSDLIEKLEKNDCLPGFESEKLIERLQSVQGIQITNDKISYKKLSNRLHLYIEDKSEDKKYLKVMDDIYQIILKDKDGLSYQQIQQKLPKSGKLLELNQISHYCRKLYDLNLVHISCKSHCKQVKARKFCEFLKWKGFENEEEDKNYDQQQNHYKEFNFYQNLWLNLQEPLLESEVRQRMNKCEESKSFSRLIDNLFKVEQDLNQVAERRGKIFMYRYKAKEPIKKWPYVSTNQKVTIRGTLVVNFDPQVLSDLQRLLQQKGYVVEQDNYKIGECLNNVNNSQLDINNDKKQKGQRKIQVSQQKINRFACICNYLLIEKIATVKKLKDQIIDSEKDENNGIIDTRTIHSLLKTLETIDFLKIHIIKTIIVQRECDRWLISHWSVNEQDENVQKGLQKLKELQNDKPQQNNYLESQSQSKIVAKNKGNQQQQQQQQQQQLQINIEKEQQIESDESHKIYQSEEDKGQYEKINAKEYKIKQATQKLNSTINKINKKDMKKAFKKLKPNYDVKIANEIFQRVNLQDSSIGALLGLEQKVYNQIECTKSFSYLDEWEIDTRQLNPLTYIQYSNLSDQLTPLEYKHNKQFKKNNVNYESQKNAAEKLKNYLLRYPNQSLGKLMHIFPNINIYALLKKMLLDNTIEIKILTNKNQDLDQALDQYTIDQIKYRITENYLGYF</sequence>
<name>A0A8S1T2W3_9CILI</name>
<evidence type="ECO:0000313" key="2">
    <source>
        <dbReference type="EMBL" id="CAD8146820.1"/>
    </source>
</evidence>
<dbReference type="EMBL" id="CAJJDO010000016">
    <property type="protein sequence ID" value="CAD8146820.1"/>
    <property type="molecule type" value="Genomic_DNA"/>
</dbReference>
<organism evidence="2 3">
    <name type="scientific">Paramecium pentaurelia</name>
    <dbReference type="NCBI Taxonomy" id="43138"/>
    <lineage>
        <taxon>Eukaryota</taxon>
        <taxon>Sar</taxon>
        <taxon>Alveolata</taxon>
        <taxon>Ciliophora</taxon>
        <taxon>Intramacronucleata</taxon>
        <taxon>Oligohymenophorea</taxon>
        <taxon>Peniculida</taxon>
        <taxon>Parameciidae</taxon>
        <taxon>Paramecium</taxon>
    </lineage>
</organism>
<gene>
    <name evidence="2" type="ORF">PPENT_87.1.T0160068</name>
</gene>
<dbReference type="OrthoDB" id="295703at2759"/>